<evidence type="ECO:0000256" key="2">
    <source>
        <dbReference type="ARBA" id="ARBA00023143"/>
    </source>
</evidence>
<dbReference type="Pfam" id="PF00700">
    <property type="entry name" value="Flagellin_C"/>
    <property type="match status" value="1"/>
</dbReference>
<evidence type="ECO:0000313" key="6">
    <source>
        <dbReference type="EMBL" id="EED69695.1"/>
    </source>
</evidence>
<evidence type="ECO:0000259" key="4">
    <source>
        <dbReference type="Pfam" id="PF00669"/>
    </source>
</evidence>
<accession>B7WXZ7</accession>
<dbReference type="GO" id="GO:0009288">
    <property type="term" value="C:bacterial-type flagellum"/>
    <property type="evidence" value="ECO:0007669"/>
    <property type="project" value="UniProtKB-SubCell"/>
</dbReference>
<keyword evidence="6" id="KW-0282">Flagellum</keyword>
<keyword evidence="2 3" id="KW-0975">Bacterial flagellum</keyword>
<evidence type="ECO:0000256" key="3">
    <source>
        <dbReference type="RuleBase" id="RU362073"/>
    </source>
</evidence>
<dbReference type="EMBL" id="AAUJ02000001">
    <property type="protein sequence ID" value="EED69695.1"/>
    <property type="molecule type" value="Genomic_DNA"/>
</dbReference>
<dbReference type="eggNOG" id="COG1344">
    <property type="taxonomic scope" value="Bacteria"/>
</dbReference>
<keyword evidence="6" id="KW-0969">Cilium</keyword>
<dbReference type="SUPFAM" id="SSF64518">
    <property type="entry name" value="Phase 1 flagellin"/>
    <property type="match status" value="1"/>
</dbReference>
<comment type="caution">
    <text evidence="6">The sequence shown here is derived from an EMBL/GenBank/DDBJ whole genome shotgun (WGS) entry which is preliminary data.</text>
</comment>
<dbReference type="RefSeq" id="WP_003059171.1">
    <property type="nucleotide sequence ID" value="NZ_AAUJ02000001.1"/>
</dbReference>
<dbReference type="PANTHER" id="PTHR42792">
    <property type="entry name" value="FLAGELLIN"/>
    <property type="match status" value="1"/>
</dbReference>
<dbReference type="InterPro" id="IPR001492">
    <property type="entry name" value="Flagellin"/>
</dbReference>
<dbReference type="Gene3D" id="1.20.1330.10">
    <property type="entry name" value="f41 fragment of flagellin, N-terminal domain"/>
    <property type="match status" value="2"/>
</dbReference>
<evidence type="ECO:0000313" key="7">
    <source>
        <dbReference type="Proteomes" id="UP000003039"/>
    </source>
</evidence>
<dbReference type="Proteomes" id="UP000003039">
    <property type="component" value="Unassembled WGS sequence"/>
</dbReference>
<dbReference type="PANTHER" id="PTHR42792:SF2">
    <property type="entry name" value="FLAGELLIN"/>
    <property type="match status" value="1"/>
</dbReference>
<evidence type="ECO:0000256" key="1">
    <source>
        <dbReference type="ARBA" id="ARBA00005709"/>
    </source>
</evidence>
<keyword evidence="6" id="KW-0966">Cell projection</keyword>
<dbReference type="Pfam" id="PF00669">
    <property type="entry name" value="Flagellin_N"/>
    <property type="match status" value="1"/>
</dbReference>
<dbReference type="InterPro" id="IPR042187">
    <property type="entry name" value="Flagellin_C_sub2"/>
</dbReference>
<dbReference type="InterPro" id="IPR001029">
    <property type="entry name" value="Flagellin_N"/>
</dbReference>
<dbReference type="GO" id="GO:0005198">
    <property type="term" value="F:structural molecule activity"/>
    <property type="evidence" value="ECO:0007669"/>
    <property type="project" value="UniProtKB-UniRule"/>
</dbReference>
<comment type="subcellular location">
    <subcellularLocation>
        <location evidence="3">Secreted</location>
    </subcellularLocation>
    <subcellularLocation>
        <location evidence="3">Bacterial flagellum</location>
    </subcellularLocation>
</comment>
<evidence type="ECO:0000259" key="5">
    <source>
        <dbReference type="Pfam" id="PF00700"/>
    </source>
</evidence>
<dbReference type="Gene3D" id="6.10.280.190">
    <property type="match status" value="1"/>
</dbReference>
<comment type="similarity">
    <text evidence="1 3">Belongs to the bacterial flagellin family.</text>
</comment>
<dbReference type="OrthoDB" id="9796789at2"/>
<feature type="domain" description="Flagellin N-terminal" evidence="4">
    <location>
        <begin position="5"/>
        <end position="142"/>
    </location>
</feature>
<gene>
    <name evidence="6" type="ORF">CtesDRAFT_PD4643</name>
</gene>
<reference evidence="6 7" key="1">
    <citation type="journal article" date="2004" name="Appl. Environ. Microbiol.">
        <title>Mineralization of individual congeners of linear alkylbenzenesulfonate by defined pairs of heterotrophic bacteria.</title>
        <authorList>
            <person name="Schleheck D."/>
            <person name="Knepper T.P."/>
            <person name="Fischer K."/>
            <person name="Cook A.M."/>
        </authorList>
    </citation>
    <scope>NUCLEOTIDE SEQUENCE [LARGE SCALE GENOMIC DNA]</scope>
    <source>
        <strain evidence="7">DSM 14576 / KF-1</strain>
    </source>
</reference>
<protein>
    <recommendedName>
        <fullName evidence="3">Flagellin</fullName>
    </recommendedName>
</protein>
<dbReference type="AlphaFoldDB" id="B7WXZ7"/>
<proteinExistence type="inferred from homology"/>
<dbReference type="PRINTS" id="PR00207">
    <property type="entry name" value="FLAGELLIN"/>
</dbReference>
<dbReference type="Gene3D" id="6.10.10.10">
    <property type="entry name" value="Flagellar export chaperone, C-terminal domain"/>
    <property type="match status" value="1"/>
</dbReference>
<name>B7WXZ7_COMTK</name>
<dbReference type="GO" id="GO:0005576">
    <property type="term" value="C:extracellular region"/>
    <property type="evidence" value="ECO:0007669"/>
    <property type="project" value="UniProtKB-SubCell"/>
</dbReference>
<dbReference type="InterPro" id="IPR046358">
    <property type="entry name" value="Flagellin_C"/>
</dbReference>
<sequence length="469" mass="47092">MAMTINTNIQSLNAQRNLGTSQSSLSTSMQRLSSGLRINSAKDDAAGMAISERMTSQIRGLNQAQRNANDGVSLAQTAEGALGTIGNNLQRIRELAVQSANATNSDSDRAALQKEVTQLSEEIDRVAKTTSFNGTKLLDGSFNAQAFQVGANAGETITVDAIADAKASALGQFEGINLTNQAIGTASDTAAPATIKIGSDASISLGTIANDAKAIANAITAAGIQGMSATANETKTTSVTATAGTAATTKDLVLNGTTITLTATGNASTNRANAMDAINAKSAVTGVRAVDDGNGLSLVAADGRNITTAAAGAGTATLDNFGLNAAGATVGSTVNITYAAPAGKTGNVVFGGVMNSLSSAIGNQGTAVNAINISSVDGANQALSAIDAALTTINSARADLGAFQNRFESVVSNLSVNSENLSAAKGRITDADFASETANLSRSQILQQAGTAMVAQANQLPQGVLSLLR</sequence>
<feature type="domain" description="Flagellin C-terminal" evidence="5">
    <location>
        <begin position="383"/>
        <end position="468"/>
    </location>
</feature>
<dbReference type="Gene3D" id="2.60.40.4390">
    <property type="match status" value="1"/>
</dbReference>
<keyword evidence="3" id="KW-0964">Secreted</keyword>
<comment type="function">
    <text evidence="3">Flagellin is the subunit protein which polymerizes to form the filaments of bacterial flagella.</text>
</comment>
<organism evidence="6 7">
    <name type="scientific">Comamonas testosteroni (strain DSM 14576 / KF-1)</name>
    <name type="common">Pseudomonas testosteroni</name>
    <dbReference type="NCBI Taxonomy" id="399795"/>
    <lineage>
        <taxon>Bacteria</taxon>
        <taxon>Pseudomonadati</taxon>
        <taxon>Pseudomonadota</taxon>
        <taxon>Betaproteobacteria</taxon>
        <taxon>Burkholderiales</taxon>
        <taxon>Comamonadaceae</taxon>
        <taxon>Comamonas</taxon>
    </lineage>
</organism>